<feature type="transmembrane region" description="Helical" evidence="5">
    <location>
        <begin position="224"/>
        <end position="242"/>
    </location>
</feature>
<dbReference type="AlphaFoldDB" id="A0AAD1U8I4"/>
<dbReference type="PANTHER" id="PTHR22950">
    <property type="entry name" value="AMINO ACID TRANSPORTER"/>
    <property type="match status" value="1"/>
</dbReference>
<dbReference type="Proteomes" id="UP001295684">
    <property type="component" value="Unassembled WGS sequence"/>
</dbReference>
<comment type="caution">
    <text evidence="7">The sequence shown here is derived from an EMBL/GenBank/DDBJ whole genome shotgun (WGS) entry which is preliminary data.</text>
</comment>
<feature type="transmembrane region" description="Helical" evidence="5">
    <location>
        <begin position="417"/>
        <end position="439"/>
    </location>
</feature>
<feature type="transmembrane region" description="Helical" evidence="5">
    <location>
        <begin position="302"/>
        <end position="326"/>
    </location>
</feature>
<reference evidence="7" key="1">
    <citation type="submission" date="2023-07" db="EMBL/GenBank/DDBJ databases">
        <authorList>
            <consortium name="AG Swart"/>
            <person name="Singh M."/>
            <person name="Singh A."/>
            <person name="Seah K."/>
            <person name="Emmerich C."/>
        </authorList>
    </citation>
    <scope>NUCLEOTIDE SEQUENCE</scope>
    <source>
        <strain evidence="7">DP1</strain>
    </source>
</reference>
<feature type="transmembrane region" description="Helical" evidence="5">
    <location>
        <begin position="195"/>
        <end position="212"/>
    </location>
</feature>
<dbReference type="PANTHER" id="PTHR22950:SF702">
    <property type="entry name" value="AMINO ACID TRANSPORTER PROTEIN"/>
    <property type="match status" value="1"/>
</dbReference>
<evidence type="ECO:0000256" key="2">
    <source>
        <dbReference type="ARBA" id="ARBA00022692"/>
    </source>
</evidence>
<keyword evidence="2 5" id="KW-0812">Transmembrane</keyword>
<keyword evidence="8" id="KW-1185">Reference proteome</keyword>
<dbReference type="Pfam" id="PF01490">
    <property type="entry name" value="Aa_trans"/>
    <property type="match status" value="1"/>
</dbReference>
<organism evidence="7 8">
    <name type="scientific">Euplotes crassus</name>
    <dbReference type="NCBI Taxonomy" id="5936"/>
    <lineage>
        <taxon>Eukaryota</taxon>
        <taxon>Sar</taxon>
        <taxon>Alveolata</taxon>
        <taxon>Ciliophora</taxon>
        <taxon>Intramacronucleata</taxon>
        <taxon>Spirotrichea</taxon>
        <taxon>Hypotrichia</taxon>
        <taxon>Euplotida</taxon>
        <taxon>Euplotidae</taxon>
        <taxon>Moneuplotes</taxon>
    </lineage>
</organism>
<sequence>MNGHKMGGRDANFKDFNSFAPFTDEVVKEEGQIALSKLESKKNCILNGSKEENSFCASLRKKISFKQGGMKGSFFNLIACTLGIGTTVMPYLALTNGIILSSLFTICGAYLCYFCGMLLVSCAEKTGMDKYEEFTSILFGRNISLLVGWFNTLTLLGYVTSSIVFLKSLIPHVVDEFIGLEQLPEIMNQETYKGQIFWAALYTVMMLLPLSLPRKIGVLRFNAMFGAICTFYLIICITLMLFDAELVPNIGEAFNNNIVYVKFTFEGIADGIPFAVFAFMYQQNVPIIYRELNQKSYRKMSIVMISGTTFATFLYIVVSICGYLEIVGDQAKIEALRANKSILEVPFDKPSFKVAKIALMLTVACGTPLCVLPAKDAFEEIYVPGRKLSFKQNIFTTLVMLLGCFLCAVLIPNIGDAITIFGCTLNPLMGFILPAVFYLKIVEDEKKCMRISCYAIIIFITCLCCWIFYKFCDSKLQ</sequence>
<dbReference type="EMBL" id="CAMPGE010002211">
    <property type="protein sequence ID" value="CAI2361009.1"/>
    <property type="molecule type" value="Genomic_DNA"/>
</dbReference>
<feature type="transmembrane region" description="Helical" evidence="5">
    <location>
        <begin position="98"/>
        <end position="122"/>
    </location>
</feature>
<accession>A0AAD1U8I4</accession>
<feature type="transmembrane region" description="Helical" evidence="5">
    <location>
        <begin position="262"/>
        <end position="281"/>
    </location>
</feature>
<keyword evidence="4 5" id="KW-0472">Membrane</keyword>
<dbReference type="GO" id="GO:0015179">
    <property type="term" value="F:L-amino acid transmembrane transporter activity"/>
    <property type="evidence" value="ECO:0007669"/>
    <property type="project" value="TreeGrafter"/>
</dbReference>
<dbReference type="GO" id="GO:0016020">
    <property type="term" value="C:membrane"/>
    <property type="evidence" value="ECO:0007669"/>
    <property type="project" value="UniProtKB-SubCell"/>
</dbReference>
<feature type="transmembrane region" description="Helical" evidence="5">
    <location>
        <begin position="354"/>
        <end position="372"/>
    </location>
</feature>
<protein>
    <recommendedName>
        <fullName evidence="6">Amino acid transporter transmembrane domain-containing protein</fullName>
    </recommendedName>
</protein>
<evidence type="ECO:0000256" key="3">
    <source>
        <dbReference type="ARBA" id="ARBA00022989"/>
    </source>
</evidence>
<evidence type="ECO:0000259" key="6">
    <source>
        <dbReference type="Pfam" id="PF01490"/>
    </source>
</evidence>
<keyword evidence="3 5" id="KW-1133">Transmembrane helix</keyword>
<feature type="transmembrane region" description="Helical" evidence="5">
    <location>
        <begin position="143"/>
        <end position="166"/>
    </location>
</feature>
<evidence type="ECO:0000313" key="7">
    <source>
        <dbReference type="EMBL" id="CAI2361009.1"/>
    </source>
</evidence>
<feature type="transmembrane region" description="Helical" evidence="5">
    <location>
        <begin position="393"/>
        <end position="411"/>
    </location>
</feature>
<name>A0AAD1U8I4_EUPCR</name>
<gene>
    <name evidence="7" type="ORF">ECRASSUSDP1_LOCUS2318</name>
</gene>
<evidence type="ECO:0000313" key="8">
    <source>
        <dbReference type="Proteomes" id="UP001295684"/>
    </source>
</evidence>
<proteinExistence type="predicted"/>
<comment type="subcellular location">
    <subcellularLocation>
        <location evidence="1">Membrane</location>
        <topology evidence="1">Multi-pass membrane protein</topology>
    </subcellularLocation>
</comment>
<dbReference type="InterPro" id="IPR013057">
    <property type="entry name" value="AA_transpt_TM"/>
</dbReference>
<evidence type="ECO:0000256" key="4">
    <source>
        <dbReference type="ARBA" id="ARBA00023136"/>
    </source>
</evidence>
<feature type="transmembrane region" description="Helical" evidence="5">
    <location>
        <begin position="451"/>
        <end position="469"/>
    </location>
</feature>
<feature type="transmembrane region" description="Helical" evidence="5">
    <location>
        <begin position="74"/>
        <end position="92"/>
    </location>
</feature>
<evidence type="ECO:0000256" key="1">
    <source>
        <dbReference type="ARBA" id="ARBA00004141"/>
    </source>
</evidence>
<feature type="domain" description="Amino acid transporter transmembrane" evidence="6">
    <location>
        <begin position="67"/>
        <end position="465"/>
    </location>
</feature>
<evidence type="ECO:0000256" key="5">
    <source>
        <dbReference type="SAM" id="Phobius"/>
    </source>
</evidence>